<gene>
    <name evidence="2" type="ORF">ACFQ1E_03895</name>
</gene>
<keyword evidence="3" id="KW-1185">Reference proteome</keyword>
<name>A0ABW3H1Y5_9SPHN</name>
<evidence type="ECO:0000313" key="3">
    <source>
        <dbReference type="Proteomes" id="UP001596977"/>
    </source>
</evidence>
<evidence type="ECO:0000256" key="1">
    <source>
        <dbReference type="SAM" id="Phobius"/>
    </source>
</evidence>
<sequence length="125" mass="12492">MRKLLGVAVGAAVAAGAIWLTGYVNHQIFSLAAFDPGDFDSIHAAIQAAPDSAKAMIAGGYFLGALTGGLIAVRIAGGWGWAGWIVAALVLAGGAAAALLVPQPLWMQIATGVAPLLGGLMVRNA</sequence>
<feature type="transmembrane region" description="Helical" evidence="1">
    <location>
        <begin position="105"/>
        <end position="122"/>
    </location>
</feature>
<evidence type="ECO:0000313" key="2">
    <source>
        <dbReference type="EMBL" id="MFD0945476.1"/>
    </source>
</evidence>
<protein>
    <recommendedName>
        <fullName evidence="4">DUF4345 domain-containing protein</fullName>
    </recommendedName>
</protein>
<proteinExistence type="predicted"/>
<keyword evidence="1" id="KW-0472">Membrane</keyword>
<keyword evidence="1" id="KW-1133">Transmembrane helix</keyword>
<accession>A0ABW3H1Y5</accession>
<keyword evidence="1" id="KW-0812">Transmembrane</keyword>
<organism evidence="2 3">
    <name type="scientific">Sphingomonas canadensis</name>
    <dbReference type="NCBI Taxonomy" id="1219257"/>
    <lineage>
        <taxon>Bacteria</taxon>
        <taxon>Pseudomonadati</taxon>
        <taxon>Pseudomonadota</taxon>
        <taxon>Alphaproteobacteria</taxon>
        <taxon>Sphingomonadales</taxon>
        <taxon>Sphingomonadaceae</taxon>
        <taxon>Sphingomonas</taxon>
    </lineage>
</organism>
<dbReference type="Proteomes" id="UP001596977">
    <property type="component" value="Unassembled WGS sequence"/>
</dbReference>
<evidence type="ECO:0008006" key="4">
    <source>
        <dbReference type="Google" id="ProtNLM"/>
    </source>
</evidence>
<reference evidence="3" key="1">
    <citation type="journal article" date="2019" name="Int. J. Syst. Evol. Microbiol.">
        <title>The Global Catalogue of Microorganisms (GCM) 10K type strain sequencing project: providing services to taxonomists for standard genome sequencing and annotation.</title>
        <authorList>
            <consortium name="The Broad Institute Genomics Platform"/>
            <consortium name="The Broad Institute Genome Sequencing Center for Infectious Disease"/>
            <person name="Wu L."/>
            <person name="Ma J."/>
        </authorList>
    </citation>
    <scope>NUCLEOTIDE SEQUENCE [LARGE SCALE GENOMIC DNA]</scope>
    <source>
        <strain evidence="3">CCUG 62982</strain>
    </source>
</reference>
<comment type="caution">
    <text evidence="2">The sequence shown here is derived from an EMBL/GenBank/DDBJ whole genome shotgun (WGS) entry which is preliminary data.</text>
</comment>
<dbReference type="EMBL" id="JBHTJG010000001">
    <property type="protein sequence ID" value="MFD0945476.1"/>
    <property type="molecule type" value="Genomic_DNA"/>
</dbReference>
<feature type="transmembrane region" description="Helical" evidence="1">
    <location>
        <begin position="57"/>
        <end position="76"/>
    </location>
</feature>
<feature type="transmembrane region" description="Helical" evidence="1">
    <location>
        <begin position="81"/>
        <end position="99"/>
    </location>
</feature>
<dbReference type="RefSeq" id="WP_264942284.1">
    <property type="nucleotide sequence ID" value="NZ_JAPDRA010000001.1"/>
</dbReference>